<organism evidence="2 3">
    <name type="scientific">Shewanella aestuarii</name>
    <dbReference type="NCBI Taxonomy" id="1028752"/>
    <lineage>
        <taxon>Bacteria</taxon>
        <taxon>Pseudomonadati</taxon>
        <taxon>Pseudomonadota</taxon>
        <taxon>Gammaproteobacteria</taxon>
        <taxon>Alteromonadales</taxon>
        <taxon>Shewanellaceae</taxon>
        <taxon>Shewanella</taxon>
    </lineage>
</organism>
<dbReference type="RefSeq" id="WP_188841818.1">
    <property type="nucleotide sequence ID" value="NZ_BMOT01000007.1"/>
</dbReference>
<name>A0ABT0L2P1_9GAMM</name>
<dbReference type="InterPro" id="IPR016917">
    <property type="entry name" value="UCP029393"/>
</dbReference>
<keyword evidence="1" id="KW-0812">Transmembrane</keyword>
<comment type="caution">
    <text evidence="2">The sequence shown here is derived from an EMBL/GenBank/DDBJ whole genome shotgun (WGS) entry which is preliminary data.</text>
</comment>
<proteinExistence type="predicted"/>
<dbReference type="PIRSF" id="PIRSF029393">
    <property type="entry name" value="UCP029393"/>
    <property type="match status" value="1"/>
</dbReference>
<accession>A0ABT0L2P1</accession>
<sequence>MIKYLMDYFRLALFVCGVLIGIQVPAFMDQYEQRLEAHQLEAKLNLAEFQRDADRFFDGDIGQLIRHYRQNNDPVVNAGSDSIESIYQRYLLLTEAITQYRLNSYSPYQQLVLNPQKDIQTETWNNYSHVILLKPEAIAIGVLLGFLIAALCESVLSILYLGCRKVIAAI</sequence>
<reference evidence="2 3" key="1">
    <citation type="submission" date="2022-01" db="EMBL/GenBank/DDBJ databases">
        <title>Whole genome-based taxonomy of the Shewanellaceae.</title>
        <authorList>
            <person name="Martin-Rodriguez A.J."/>
        </authorList>
    </citation>
    <scope>NUCLEOTIDE SEQUENCE [LARGE SCALE GENOMIC DNA]</scope>
    <source>
        <strain evidence="2 3">JCM 17801</strain>
    </source>
</reference>
<dbReference type="EMBL" id="JAKILK010000006">
    <property type="protein sequence ID" value="MCL1117977.1"/>
    <property type="molecule type" value="Genomic_DNA"/>
</dbReference>
<dbReference type="InterPro" id="IPR022584">
    <property type="entry name" value="DUF2937"/>
</dbReference>
<evidence type="ECO:0000256" key="1">
    <source>
        <dbReference type="SAM" id="Phobius"/>
    </source>
</evidence>
<protein>
    <submittedName>
        <fullName evidence="2">DUF2937 family protein</fullName>
    </submittedName>
</protein>
<keyword evidence="1" id="KW-0472">Membrane</keyword>
<evidence type="ECO:0000313" key="2">
    <source>
        <dbReference type="EMBL" id="MCL1117977.1"/>
    </source>
</evidence>
<feature type="transmembrane region" description="Helical" evidence="1">
    <location>
        <begin position="137"/>
        <end position="161"/>
    </location>
</feature>
<dbReference type="Proteomes" id="UP001203212">
    <property type="component" value="Unassembled WGS sequence"/>
</dbReference>
<evidence type="ECO:0000313" key="3">
    <source>
        <dbReference type="Proteomes" id="UP001203212"/>
    </source>
</evidence>
<gene>
    <name evidence="2" type="ORF">L2689_12095</name>
</gene>
<keyword evidence="1" id="KW-1133">Transmembrane helix</keyword>
<keyword evidence="3" id="KW-1185">Reference proteome</keyword>
<dbReference type="Pfam" id="PF11157">
    <property type="entry name" value="DUF2937"/>
    <property type="match status" value="1"/>
</dbReference>